<evidence type="ECO:0000313" key="7">
    <source>
        <dbReference type="EMBL" id="TWU19502.1"/>
    </source>
</evidence>
<evidence type="ECO:0000259" key="5">
    <source>
        <dbReference type="Pfam" id="PF04542"/>
    </source>
</evidence>
<evidence type="ECO:0000256" key="3">
    <source>
        <dbReference type="ARBA" id="ARBA00023125"/>
    </source>
</evidence>
<dbReference type="Pfam" id="PF08281">
    <property type="entry name" value="Sigma70_r4_2"/>
    <property type="match status" value="1"/>
</dbReference>
<evidence type="ECO:0000256" key="1">
    <source>
        <dbReference type="ARBA" id="ARBA00023015"/>
    </source>
</evidence>
<dbReference type="SUPFAM" id="SSF88946">
    <property type="entry name" value="Sigma2 domain of RNA polymerase sigma factors"/>
    <property type="match status" value="1"/>
</dbReference>
<dbReference type="AlphaFoldDB" id="A0A5C6C617"/>
<gene>
    <name evidence="7" type="ORF">Poly21_16750</name>
</gene>
<dbReference type="InterPro" id="IPR013249">
    <property type="entry name" value="RNA_pol_sigma70_r4_t2"/>
</dbReference>
<dbReference type="Gene3D" id="1.10.10.10">
    <property type="entry name" value="Winged helix-like DNA-binding domain superfamily/Winged helix DNA-binding domain"/>
    <property type="match status" value="1"/>
</dbReference>
<dbReference type="InterPro" id="IPR036388">
    <property type="entry name" value="WH-like_DNA-bd_sf"/>
</dbReference>
<accession>A0A5C6C617</accession>
<proteinExistence type="predicted"/>
<name>A0A5C6C617_9BACT</name>
<dbReference type="PANTHER" id="PTHR30385:SF8">
    <property type="entry name" value="RNA POLYMERASE SIGMA-E FACTOR"/>
    <property type="match status" value="1"/>
</dbReference>
<keyword evidence="1" id="KW-0805">Transcription regulation</keyword>
<keyword evidence="8" id="KW-1185">Reference proteome</keyword>
<dbReference type="NCBIfam" id="TIGR02937">
    <property type="entry name" value="sigma70-ECF"/>
    <property type="match status" value="1"/>
</dbReference>
<keyword evidence="4" id="KW-0804">Transcription</keyword>
<dbReference type="Proteomes" id="UP000319908">
    <property type="component" value="Unassembled WGS sequence"/>
</dbReference>
<dbReference type="Pfam" id="PF04542">
    <property type="entry name" value="Sigma70_r2"/>
    <property type="match status" value="1"/>
</dbReference>
<keyword evidence="2" id="KW-0731">Sigma factor</keyword>
<organism evidence="7 8">
    <name type="scientific">Allorhodopirellula heiligendammensis</name>
    <dbReference type="NCBI Taxonomy" id="2714739"/>
    <lineage>
        <taxon>Bacteria</taxon>
        <taxon>Pseudomonadati</taxon>
        <taxon>Planctomycetota</taxon>
        <taxon>Planctomycetia</taxon>
        <taxon>Pirellulales</taxon>
        <taxon>Pirellulaceae</taxon>
        <taxon>Allorhodopirellula</taxon>
    </lineage>
</organism>
<evidence type="ECO:0000256" key="4">
    <source>
        <dbReference type="ARBA" id="ARBA00023163"/>
    </source>
</evidence>
<comment type="caution">
    <text evidence="7">The sequence shown here is derived from an EMBL/GenBank/DDBJ whole genome shotgun (WGS) entry which is preliminary data.</text>
</comment>
<evidence type="ECO:0000256" key="2">
    <source>
        <dbReference type="ARBA" id="ARBA00023082"/>
    </source>
</evidence>
<dbReference type="GO" id="GO:0016987">
    <property type="term" value="F:sigma factor activity"/>
    <property type="evidence" value="ECO:0007669"/>
    <property type="project" value="UniProtKB-KW"/>
</dbReference>
<keyword evidence="3" id="KW-0238">DNA-binding</keyword>
<evidence type="ECO:0000259" key="6">
    <source>
        <dbReference type="Pfam" id="PF08281"/>
    </source>
</evidence>
<dbReference type="GO" id="GO:0003677">
    <property type="term" value="F:DNA binding"/>
    <property type="evidence" value="ECO:0007669"/>
    <property type="project" value="UniProtKB-KW"/>
</dbReference>
<dbReference type="EMBL" id="SJPU01000001">
    <property type="protein sequence ID" value="TWU19502.1"/>
    <property type="molecule type" value="Genomic_DNA"/>
</dbReference>
<feature type="domain" description="RNA polymerase sigma factor 70 region 4 type 2" evidence="6">
    <location>
        <begin position="163"/>
        <end position="214"/>
    </location>
</feature>
<feature type="domain" description="RNA polymerase sigma-70 region 2" evidence="5">
    <location>
        <begin position="44"/>
        <end position="109"/>
    </location>
</feature>
<dbReference type="InterPro" id="IPR007627">
    <property type="entry name" value="RNA_pol_sigma70_r2"/>
</dbReference>
<dbReference type="PANTHER" id="PTHR30385">
    <property type="entry name" value="SIGMA FACTOR F FLAGELLAR"/>
    <property type="match status" value="1"/>
</dbReference>
<dbReference type="RefSeq" id="WP_146406298.1">
    <property type="nucleotide sequence ID" value="NZ_SJPU01000001.1"/>
</dbReference>
<dbReference type="NCBIfam" id="TIGR02984">
    <property type="entry name" value="Sig-70_plancto1"/>
    <property type="match status" value="1"/>
</dbReference>
<dbReference type="GO" id="GO:0006352">
    <property type="term" value="P:DNA-templated transcription initiation"/>
    <property type="evidence" value="ECO:0007669"/>
    <property type="project" value="InterPro"/>
</dbReference>
<dbReference type="OrthoDB" id="265297at2"/>
<dbReference type="InterPro" id="IPR014284">
    <property type="entry name" value="RNA_pol_sigma-70_dom"/>
</dbReference>
<dbReference type="Gene3D" id="1.10.1740.10">
    <property type="match status" value="1"/>
</dbReference>
<dbReference type="InterPro" id="IPR014326">
    <property type="entry name" value="RNA_pol_sigma-70_Plancto"/>
</dbReference>
<reference evidence="7 8" key="1">
    <citation type="journal article" date="2020" name="Antonie Van Leeuwenhoek">
        <title>Rhodopirellula heiligendammensis sp. nov., Rhodopirellula pilleata sp. nov., and Rhodopirellula solitaria sp. nov. isolated from natural or artificial marine surfaces in Northern Germany and California, USA, and emended description of the genus Rhodopirellula.</title>
        <authorList>
            <person name="Kallscheuer N."/>
            <person name="Wiegand S."/>
            <person name="Jogler M."/>
            <person name="Boedeker C."/>
            <person name="Peeters S.H."/>
            <person name="Rast P."/>
            <person name="Heuer A."/>
            <person name="Jetten M.S.M."/>
            <person name="Rohde M."/>
            <person name="Jogler C."/>
        </authorList>
    </citation>
    <scope>NUCLEOTIDE SEQUENCE [LARGE SCALE GENOMIC DNA]</scope>
    <source>
        <strain evidence="7 8">Poly21</strain>
    </source>
</reference>
<sequence length="224" mass="25340">MSNQLHQESYLDTAPSNSDYTKVDSLLKAAQSGDTTALSTLFGLYQNYMRLLAASQIRARLRVRASESDIVQETMLNAARGFSEFRGTTGGEFVTWLRAILTRRIQTLIQTHVEAQVRDVRREVSLEAIGKWMDQSSVRLENVLMANDPSAGTQLVNHERSVRVANALALLNADHREVLMLRSIEGLDFPDVAERMERSHGAARMLWLRAVEALRDKLEVRNER</sequence>
<dbReference type="InterPro" id="IPR013324">
    <property type="entry name" value="RNA_pol_sigma_r3/r4-like"/>
</dbReference>
<evidence type="ECO:0000313" key="8">
    <source>
        <dbReference type="Proteomes" id="UP000319908"/>
    </source>
</evidence>
<dbReference type="SUPFAM" id="SSF88659">
    <property type="entry name" value="Sigma3 and sigma4 domains of RNA polymerase sigma factors"/>
    <property type="match status" value="1"/>
</dbReference>
<dbReference type="InterPro" id="IPR013325">
    <property type="entry name" value="RNA_pol_sigma_r2"/>
</dbReference>
<protein>
    <submittedName>
        <fullName evidence="7">RNA polymerase sigma factor RpoE</fullName>
    </submittedName>
</protein>